<keyword evidence="3" id="KW-1185">Reference proteome</keyword>
<organism evidence="2 3">
    <name type="scientific">Hydnum rufescens UP504</name>
    <dbReference type="NCBI Taxonomy" id="1448309"/>
    <lineage>
        <taxon>Eukaryota</taxon>
        <taxon>Fungi</taxon>
        <taxon>Dikarya</taxon>
        <taxon>Basidiomycota</taxon>
        <taxon>Agaricomycotina</taxon>
        <taxon>Agaricomycetes</taxon>
        <taxon>Cantharellales</taxon>
        <taxon>Hydnaceae</taxon>
        <taxon>Hydnum</taxon>
    </lineage>
</organism>
<reference evidence="2" key="1">
    <citation type="journal article" date="2020" name="Nat. Commun.">
        <title>Large-scale genome sequencing of mycorrhizal fungi provides insights into the early evolution of symbiotic traits.</title>
        <authorList>
            <person name="Miyauchi S."/>
            <person name="Kiss E."/>
            <person name="Kuo A."/>
            <person name="Drula E."/>
            <person name="Kohler A."/>
            <person name="Sanchez-Garcia M."/>
            <person name="Morin E."/>
            <person name="Andreopoulos B."/>
            <person name="Barry K.W."/>
            <person name="Bonito G."/>
            <person name="Buee M."/>
            <person name="Carver A."/>
            <person name="Chen C."/>
            <person name="Cichocki N."/>
            <person name="Clum A."/>
            <person name="Culley D."/>
            <person name="Crous P.W."/>
            <person name="Fauchery L."/>
            <person name="Girlanda M."/>
            <person name="Hayes R.D."/>
            <person name="Keri Z."/>
            <person name="LaButti K."/>
            <person name="Lipzen A."/>
            <person name="Lombard V."/>
            <person name="Magnuson J."/>
            <person name="Maillard F."/>
            <person name="Murat C."/>
            <person name="Nolan M."/>
            <person name="Ohm R.A."/>
            <person name="Pangilinan J."/>
            <person name="Pereira M.F."/>
            <person name="Perotto S."/>
            <person name="Peter M."/>
            <person name="Pfister S."/>
            <person name="Riley R."/>
            <person name="Sitrit Y."/>
            <person name="Stielow J.B."/>
            <person name="Szollosi G."/>
            <person name="Zifcakova L."/>
            <person name="Stursova M."/>
            <person name="Spatafora J.W."/>
            <person name="Tedersoo L."/>
            <person name="Vaario L.M."/>
            <person name="Yamada A."/>
            <person name="Yan M."/>
            <person name="Wang P."/>
            <person name="Xu J."/>
            <person name="Bruns T."/>
            <person name="Baldrian P."/>
            <person name="Vilgalys R."/>
            <person name="Dunand C."/>
            <person name="Henrissat B."/>
            <person name="Grigoriev I.V."/>
            <person name="Hibbett D."/>
            <person name="Nagy L.G."/>
            <person name="Martin F.M."/>
        </authorList>
    </citation>
    <scope>NUCLEOTIDE SEQUENCE</scope>
    <source>
        <strain evidence="2">UP504</strain>
    </source>
</reference>
<dbReference type="AlphaFoldDB" id="A0A9P6AF75"/>
<evidence type="ECO:0000256" key="1">
    <source>
        <dbReference type="SAM" id="MobiDB-lite"/>
    </source>
</evidence>
<name>A0A9P6AF75_9AGAM</name>
<protein>
    <submittedName>
        <fullName evidence="2">Uncharacterized protein</fullName>
    </submittedName>
</protein>
<comment type="caution">
    <text evidence="2">The sequence shown here is derived from an EMBL/GenBank/DDBJ whole genome shotgun (WGS) entry which is preliminary data.</text>
</comment>
<proteinExistence type="predicted"/>
<feature type="compositionally biased region" description="Polar residues" evidence="1">
    <location>
        <begin position="1"/>
        <end position="17"/>
    </location>
</feature>
<accession>A0A9P6AF75</accession>
<gene>
    <name evidence="2" type="ORF">BS47DRAFT_1354742</name>
</gene>
<evidence type="ECO:0000313" key="3">
    <source>
        <dbReference type="Proteomes" id="UP000886523"/>
    </source>
</evidence>
<sequence length="119" mass="12937">MGTPVFSANQDGSSQAASILPQRQPYAIPDRVDDKVVEVHLNSLLSSSKVFFNVCSHRVRLVAPRNGSMRRTENSDIHPSPDTADLLDLGLSHASPGKSSCLDEHTEVRRGRGSSVSHF</sequence>
<evidence type="ECO:0000313" key="2">
    <source>
        <dbReference type="EMBL" id="KAF9504777.1"/>
    </source>
</evidence>
<feature type="compositionally biased region" description="Basic and acidic residues" evidence="1">
    <location>
        <begin position="101"/>
        <end position="110"/>
    </location>
</feature>
<dbReference type="Proteomes" id="UP000886523">
    <property type="component" value="Unassembled WGS sequence"/>
</dbReference>
<feature type="region of interest" description="Disordered" evidence="1">
    <location>
        <begin position="65"/>
        <end position="119"/>
    </location>
</feature>
<dbReference type="EMBL" id="MU129195">
    <property type="protein sequence ID" value="KAF9504777.1"/>
    <property type="molecule type" value="Genomic_DNA"/>
</dbReference>
<feature type="non-terminal residue" evidence="2">
    <location>
        <position position="119"/>
    </location>
</feature>
<feature type="region of interest" description="Disordered" evidence="1">
    <location>
        <begin position="1"/>
        <end position="20"/>
    </location>
</feature>